<dbReference type="AlphaFoldDB" id="A0AAN8GIS4"/>
<evidence type="ECO:0000313" key="2">
    <source>
        <dbReference type="Proteomes" id="UP001335648"/>
    </source>
</evidence>
<name>A0AAN8GIS4_9TELE</name>
<reference evidence="1 2" key="1">
    <citation type="journal article" date="2023" name="Mol. Biol. Evol.">
        <title>Genomics of Secondarily Temperate Adaptation in the Only Non-Antarctic Icefish.</title>
        <authorList>
            <person name="Rivera-Colon A.G."/>
            <person name="Rayamajhi N."/>
            <person name="Minhas B.F."/>
            <person name="Madrigal G."/>
            <person name="Bilyk K.T."/>
            <person name="Yoon V."/>
            <person name="Hune M."/>
            <person name="Gregory S."/>
            <person name="Cheng C.H.C."/>
            <person name="Catchen J.M."/>
        </authorList>
    </citation>
    <scope>NUCLEOTIDE SEQUENCE [LARGE SCALE GENOMIC DNA]</scope>
    <source>
        <strain evidence="1">JC2023a</strain>
    </source>
</reference>
<dbReference type="Proteomes" id="UP001335648">
    <property type="component" value="Unassembled WGS sequence"/>
</dbReference>
<organism evidence="1 2">
    <name type="scientific">Champsocephalus esox</name>
    <name type="common">pike icefish</name>
    <dbReference type="NCBI Taxonomy" id="159716"/>
    <lineage>
        <taxon>Eukaryota</taxon>
        <taxon>Metazoa</taxon>
        <taxon>Chordata</taxon>
        <taxon>Craniata</taxon>
        <taxon>Vertebrata</taxon>
        <taxon>Euteleostomi</taxon>
        <taxon>Actinopterygii</taxon>
        <taxon>Neopterygii</taxon>
        <taxon>Teleostei</taxon>
        <taxon>Neoteleostei</taxon>
        <taxon>Acanthomorphata</taxon>
        <taxon>Eupercaria</taxon>
        <taxon>Perciformes</taxon>
        <taxon>Notothenioidei</taxon>
        <taxon>Channichthyidae</taxon>
        <taxon>Champsocephalus</taxon>
    </lineage>
</organism>
<evidence type="ECO:0000313" key="1">
    <source>
        <dbReference type="EMBL" id="KAK5880699.1"/>
    </source>
</evidence>
<protein>
    <submittedName>
        <fullName evidence="1">Uncharacterized protein</fullName>
    </submittedName>
</protein>
<comment type="caution">
    <text evidence="1">The sequence shown here is derived from an EMBL/GenBank/DDBJ whole genome shotgun (WGS) entry which is preliminary data.</text>
</comment>
<gene>
    <name evidence="1" type="ORF">CesoFtcFv8_021580</name>
</gene>
<accession>A0AAN8GIS4</accession>
<dbReference type="EMBL" id="JAULUE010002063">
    <property type="protein sequence ID" value="KAK5880699.1"/>
    <property type="molecule type" value="Genomic_DNA"/>
</dbReference>
<sequence length="75" mass="8730">MNVLKRLQGQRGEVRPAAHRLPDVLQVFLLLQTLRQILHLLPHLLQSLLQPRHLRQQCIVGVTVHPPHCRKTELK</sequence>
<proteinExistence type="predicted"/>
<keyword evidence="2" id="KW-1185">Reference proteome</keyword>